<protein>
    <recommendedName>
        <fullName evidence="1">F-box domain-containing protein</fullName>
    </recommendedName>
</protein>
<dbReference type="AlphaFoldDB" id="A0A9P9WLQ5"/>
<proteinExistence type="predicted"/>
<comment type="caution">
    <text evidence="2">The sequence shown here is derived from an EMBL/GenBank/DDBJ whole genome shotgun (WGS) entry which is preliminary data.</text>
</comment>
<gene>
    <name evidence="2" type="ORF">JX265_006975</name>
</gene>
<name>A0A9P9WLQ5_9PEZI</name>
<dbReference type="SUPFAM" id="SSF81383">
    <property type="entry name" value="F-box domain"/>
    <property type="match status" value="1"/>
</dbReference>
<accession>A0A9P9WLQ5</accession>
<evidence type="ECO:0000259" key="1">
    <source>
        <dbReference type="PROSITE" id="PS50181"/>
    </source>
</evidence>
<dbReference type="Proteomes" id="UP000829685">
    <property type="component" value="Unassembled WGS sequence"/>
</dbReference>
<dbReference type="EMBL" id="JAFIMR010000016">
    <property type="protein sequence ID" value="KAI1868996.1"/>
    <property type="molecule type" value="Genomic_DNA"/>
</dbReference>
<dbReference type="InterPro" id="IPR001810">
    <property type="entry name" value="F-box_dom"/>
</dbReference>
<sequence>MASINDLPTETLVLILEYLYLTDLQTFITSQRVARRFRSVTQDILARPPFVDLQSPPGRPMIEPLLESKFRSLFKATDCFTAEERQTMVWPTLNGDHTLPFRRLPWAGSARSRAAYLRPDASWRRLGTATAGRPPITHLAVVRGYQSSEDDVVEYHSVALPAPGSLTMGLLYDVLLSDGAGHNTDQCGDFGDETGDWQLLPGRRLRDHDLLQEYECFVLEDPELVDDGPGAAQCAILYVQGAAIDDIKESVRAEDGDEWQPSMIGSRPRFLSWGEERFKWENPA</sequence>
<feature type="domain" description="F-box" evidence="1">
    <location>
        <begin position="1"/>
        <end position="53"/>
    </location>
</feature>
<reference evidence="2" key="1">
    <citation type="submission" date="2021-03" db="EMBL/GenBank/DDBJ databases">
        <title>Revisited historic fungal species revealed as producer of novel bioactive compounds through whole genome sequencing and comparative genomics.</title>
        <authorList>
            <person name="Vignolle G.A."/>
            <person name="Hochenegger N."/>
            <person name="Mach R.L."/>
            <person name="Mach-Aigner A.R."/>
            <person name="Javad Rahimi M."/>
            <person name="Salim K.A."/>
            <person name="Chan C.M."/>
            <person name="Lim L.B.L."/>
            <person name="Cai F."/>
            <person name="Druzhinina I.S."/>
            <person name="U'Ren J.M."/>
            <person name="Derntl C."/>
        </authorList>
    </citation>
    <scope>NUCLEOTIDE SEQUENCE</scope>
    <source>
        <strain evidence="2">TUCIM 5799</strain>
    </source>
</reference>
<keyword evidence="3" id="KW-1185">Reference proteome</keyword>
<organism evidence="2 3">
    <name type="scientific">Neoarthrinium moseri</name>
    <dbReference type="NCBI Taxonomy" id="1658444"/>
    <lineage>
        <taxon>Eukaryota</taxon>
        <taxon>Fungi</taxon>
        <taxon>Dikarya</taxon>
        <taxon>Ascomycota</taxon>
        <taxon>Pezizomycotina</taxon>
        <taxon>Sordariomycetes</taxon>
        <taxon>Xylariomycetidae</taxon>
        <taxon>Amphisphaeriales</taxon>
        <taxon>Apiosporaceae</taxon>
        <taxon>Neoarthrinium</taxon>
    </lineage>
</organism>
<evidence type="ECO:0000313" key="2">
    <source>
        <dbReference type="EMBL" id="KAI1868996.1"/>
    </source>
</evidence>
<dbReference type="PROSITE" id="PS50181">
    <property type="entry name" value="FBOX"/>
    <property type="match status" value="1"/>
</dbReference>
<evidence type="ECO:0000313" key="3">
    <source>
        <dbReference type="Proteomes" id="UP000829685"/>
    </source>
</evidence>
<dbReference type="InterPro" id="IPR036047">
    <property type="entry name" value="F-box-like_dom_sf"/>
</dbReference>